<accession>A0A482ML06</accession>
<keyword evidence="2" id="KW-1185">Reference proteome</keyword>
<proteinExistence type="predicted"/>
<evidence type="ECO:0000313" key="2">
    <source>
        <dbReference type="Proteomes" id="UP000301424"/>
    </source>
</evidence>
<reference evidence="1 2" key="1">
    <citation type="submission" date="2019-02" db="EMBL/GenBank/DDBJ databases">
        <title>Complete genome sequence of Burkholderia cenocepacia phage BcepSauron.</title>
        <authorList>
            <person name="Park K."/>
            <person name="Gonzalez C."/>
            <person name="Liu M."/>
            <person name="Gill J."/>
        </authorList>
    </citation>
    <scope>NUCLEOTIDE SEQUENCE [LARGE SCALE GENOMIC DNA]</scope>
</reference>
<organism evidence="1 2">
    <name type="scientific">Burkholderia phage BcepSauron</name>
    <dbReference type="NCBI Taxonomy" id="2530033"/>
    <lineage>
        <taxon>Viruses</taxon>
        <taxon>Duplodnaviria</taxon>
        <taxon>Heunggongvirae</taxon>
        <taxon>Uroviricota</taxon>
        <taxon>Caudoviricetes</taxon>
        <taxon>Sarumanvirus</taxon>
        <taxon>Sarumanvirus bcepsauron</taxon>
    </lineage>
</organism>
<dbReference type="EMBL" id="MK552141">
    <property type="protein sequence ID" value="QBQ74731.1"/>
    <property type="molecule type" value="Genomic_DNA"/>
</dbReference>
<sequence length="66" mass="7432">MDDVDDFMDDGEPVDRDQALDILNTASVYLSRYESEARGSHADDVWIANGNLKRLISQLTAEWSAE</sequence>
<evidence type="ECO:0000313" key="1">
    <source>
        <dbReference type="EMBL" id="QBQ74731.1"/>
    </source>
</evidence>
<dbReference type="Proteomes" id="UP000301424">
    <property type="component" value="Segment"/>
</dbReference>
<name>A0A482ML06_9CAUD</name>
<gene>
    <name evidence="1" type="ORF">BcepSauron_351</name>
</gene>
<protein>
    <submittedName>
        <fullName evidence="1">Uncharacterized protein</fullName>
    </submittedName>
</protein>